<protein>
    <submittedName>
        <fullName evidence="2">Uncharacterized protein</fullName>
    </submittedName>
</protein>
<reference evidence="3" key="1">
    <citation type="journal article" date="2015" name="Nat. Genet.">
        <title>The genome and transcriptome of the zoonotic hookworm Ancylostoma ceylanicum identify infection-specific gene families.</title>
        <authorList>
            <person name="Schwarz E.M."/>
            <person name="Hu Y."/>
            <person name="Antoshechkin I."/>
            <person name="Miller M.M."/>
            <person name="Sternberg P.W."/>
            <person name="Aroian R.V."/>
        </authorList>
    </citation>
    <scope>NUCLEOTIDE SEQUENCE</scope>
    <source>
        <strain evidence="3">HY135</strain>
    </source>
</reference>
<evidence type="ECO:0000313" key="2">
    <source>
        <dbReference type="EMBL" id="EYC04160.1"/>
    </source>
</evidence>
<dbReference type="Proteomes" id="UP000024635">
    <property type="component" value="Unassembled WGS sequence"/>
</dbReference>
<sequence length="118" mass="13603">MPSQRGRLFGTYAPPPGERDNKHRQLWRRRVTGCAESSWQNPADFSGKEGSKMNARLYRHLVLGTFLQPWAEKHFGNARWIFVKNPLPVTRHSQHGGGFGAMYRTLYPQRIGRPARLT</sequence>
<comment type="caution">
    <text evidence="2">The sequence shown here is derived from an EMBL/GenBank/DDBJ whole genome shotgun (WGS) entry which is preliminary data.</text>
</comment>
<dbReference type="AlphaFoldDB" id="A0A016TN36"/>
<keyword evidence="3" id="KW-1185">Reference proteome</keyword>
<name>A0A016TN36_9BILA</name>
<gene>
    <name evidence="2" type="primary">Acey_s0089.g2255</name>
    <name evidence="2" type="ORF">Y032_0089g2255</name>
</gene>
<accession>A0A016TN36</accession>
<evidence type="ECO:0000256" key="1">
    <source>
        <dbReference type="SAM" id="MobiDB-lite"/>
    </source>
</evidence>
<dbReference type="EMBL" id="JARK01001425">
    <property type="protein sequence ID" value="EYC04160.1"/>
    <property type="molecule type" value="Genomic_DNA"/>
</dbReference>
<organism evidence="2 3">
    <name type="scientific">Ancylostoma ceylanicum</name>
    <dbReference type="NCBI Taxonomy" id="53326"/>
    <lineage>
        <taxon>Eukaryota</taxon>
        <taxon>Metazoa</taxon>
        <taxon>Ecdysozoa</taxon>
        <taxon>Nematoda</taxon>
        <taxon>Chromadorea</taxon>
        <taxon>Rhabditida</taxon>
        <taxon>Rhabditina</taxon>
        <taxon>Rhabditomorpha</taxon>
        <taxon>Strongyloidea</taxon>
        <taxon>Ancylostomatidae</taxon>
        <taxon>Ancylostomatinae</taxon>
        <taxon>Ancylostoma</taxon>
    </lineage>
</organism>
<dbReference type="OrthoDB" id="7951431at2759"/>
<proteinExistence type="predicted"/>
<evidence type="ECO:0000313" key="3">
    <source>
        <dbReference type="Proteomes" id="UP000024635"/>
    </source>
</evidence>
<feature type="region of interest" description="Disordered" evidence="1">
    <location>
        <begin position="1"/>
        <end position="23"/>
    </location>
</feature>